<evidence type="ECO:0008006" key="4">
    <source>
        <dbReference type="Google" id="ProtNLM"/>
    </source>
</evidence>
<organism evidence="2 3">
    <name type="scientific">Oedothorax gibbosus</name>
    <dbReference type="NCBI Taxonomy" id="931172"/>
    <lineage>
        <taxon>Eukaryota</taxon>
        <taxon>Metazoa</taxon>
        <taxon>Ecdysozoa</taxon>
        <taxon>Arthropoda</taxon>
        <taxon>Chelicerata</taxon>
        <taxon>Arachnida</taxon>
        <taxon>Araneae</taxon>
        <taxon>Araneomorphae</taxon>
        <taxon>Entelegynae</taxon>
        <taxon>Araneoidea</taxon>
        <taxon>Linyphiidae</taxon>
        <taxon>Erigoninae</taxon>
        <taxon>Oedothorax</taxon>
    </lineage>
</organism>
<dbReference type="AlphaFoldDB" id="A0AAV6TJF2"/>
<feature type="compositionally biased region" description="Acidic residues" evidence="1">
    <location>
        <begin position="129"/>
        <end position="149"/>
    </location>
</feature>
<feature type="region of interest" description="Disordered" evidence="1">
    <location>
        <begin position="127"/>
        <end position="159"/>
    </location>
</feature>
<gene>
    <name evidence="2" type="ORF">JTE90_006165</name>
</gene>
<evidence type="ECO:0000313" key="3">
    <source>
        <dbReference type="Proteomes" id="UP000827092"/>
    </source>
</evidence>
<dbReference type="Proteomes" id="UP000827092">
    <property type="component" value="Unassembled WGS sequence"/>
</dbReference>
<evidence type="ECO:0000256" key="1">
    <source>
        <dbReference type="SAM" id="MobiDB-lite"/>
    </source>
</evidence>
<name>A0AAV6TJF2_9ARAC</name>
<proteinExistence type="predicted"/>
<dbReference type="Pfam" id="PF06869">
    <property type="entry name" value="DUF1258"/>
    <property type="match status" value="1"/>
</dbReference>
<comment type="caution">
    <text evidence="2">The sequence shown here is derived from an EMBL/GenBank/DDBJ whole genome shotgun (WGS) entry which is preliminary data.</text>
</comment>
<dbReference type="InterPro" id="IPR009667">
    <property type="entry name" value="DUF1258"/>
</dbReference>
<accession>A0AAV6TJF2</accession>
<feature type="compositionally biased region" description="Polar residues" evidence="1">
    <location>
        <begin position="150"/>
        <end position="159"/>
    </location>
</feature>
<protein>
    <recommendedName>
        <fullName evidence="4">Transposase domain-containing protein</fullName>
    </recommendedName>
</protein>
<dbReference type="PANTHER" id="PTHR46579:SF1">
    <property type="entry name" value="F5_8 TYPE C DOMAIN-CONTAINING PROTEIN"/>
    <property type="match status" value="1"/>
</dbReference>
<dbReference type="EMBL" id="JAFNEN010003526">
    <property type="protein sequence ID" value="KAG8171808.1"/>
    <property type="molecule type" value="Genomic_DNA"/>
</dbReference>
<evidence type="ECO:0000313" key="2">
    <source>
        <dbReference type="EMBL" id="KAG8171808.1"/>
    </source>
</evidence>
<keyword evidence="3" id="KW-1185">Reference proteome</keyword>
<reference evidence="2 3" key="1">
    <citation type="journal article" date="2022" name="Nat. Ecol. Evol.">
        <title>A masculinizing supergene underlies an exaggerated male reproductive morph in a spider.</title>
        <authorList>
            <person name="Hendrickx F."/>
            <person name="De Corte Z."/>
            <person name="Sonet G."/>
            <person name="Van Belleghem S.M."/>
            <person name="Kostlbacher S."/>
            <person name="Vangestel C."/>
        </authorList>
    </citation>
    <scope>NUCLEOTIDE SEQUENCE [LARGE SCALE GENOMIC DNA]</scope>
    <source>
        <strain evidence="2">W744_W776</strain>
    </source>
</reference>
<sequence length="729" mass="82304">MSEELSSNKNRPLKRPNPEDLDFCAIDSAGCSRLTAWRSKSKQKTVLTTAIDVFKSDVVGSSSVLENKNKGKLVEANISIFSNPAPSGAHFGLLCNRLPLTCGYYSTSQEQSDDDIEADTDLQGNDVFNSEEDEVLGEEDKDLGEEEFSSQENDFSSQENDIPLYSGSPITVIESVILVLVFFLKHSLTSACLSDLLTLIKMHCTLPNFCPKSVYLFKKFLACQQKVDNIYYCSTCYTTHKNAYSVCPQCKSVQLKDCNFINQLSASNQLKSILERPGVLHSINDNKVKHVCNSGKICDLYDGRVYKKFKEEHGNDNNLTFMWFTDGAALFKSSNVSIWPLYLAINELPFVQRFKPQNLILVALWVGERKPDMNLFFRCCDNFLNDVGKGLSVVVNGVSHFVKEHILCGTCDLPAKCSILNMIQFNGSYGCAKCLQKGETYKEQGATKARCGRVQVYPFEETIDKPHRTHMATMNHAKEACNKKSVVFGIKGPSQLSLYVPDIIRSTGLDYMHGVCLGVMKKVLSLFLDPTYSKSDFSLLKFRTLIDQSIQSISVPHMFQRVPRSVNLIKNWKASEFKNFLLYFSVPVFRPILNGTYFEHHMLLVYGISILLKENISHSELVLAEHALWHYVYLFQQLYGKRHMSANVHNLLHLADSVRDLGPLWASSCFGWESVNGFLIKCVHGTQYVQTQINAAISTHICLPLWIAKLSHPNMQLFCANIMKSVRYK</sequence>
<dbReference type="PANTHER" id="PTHR46579">
    <property type="entry name" value="F5/8 TYPE C DOMAIN-CONTAINING PROTEIN-RELATED"/>
    <property type="match status" value="1"/>
</dbReference>
<feature type="non-terminal residue" evidence="2">
    <location>
        <position position="729"/>
    </location>
</feature>